<dbReference type="Pfam" id="PF18376">
    <property type="entry name" value="MDD_C"/>
    <property type="match status" value="1"/>
</dbReference>
<proteinExistence type="inferred from homology"/>
<dbReference type="SUPFAM" id="SSF55060">
    <property type="entry name" value="GHMP Kinase, C-terminal domain"/>
    <property type="match status" value="1"/>
</dbReference>
<evidence type="ECO:0000256" key="10">
    <source>
        <dbReference type="ARBA" id="ARBA00023221"/>
    </source>
</evidence>
<dbReference type="GO" id="GO:0005524">
    <property type="term" value="F:ATP binding"/>
    <property type="evidence" value="ECO:0007669"/>
    <property type="project" value="UniProtKB-UniRule"/>
</dbReference>
<evidence type="ECO:0000256" key="9">
    <source>
        <dbReference type="ARBA" id="ARBA00023166"/>
    </source>
</evidence>
<keyword evidence="8 12" id="KW-0443">Lipid metabolism</keyword>
<keyword evidence="14" id="KW-0812">Transmembrane</keyword>
<organism evidence="17 18">
    <name type="scientific">Albugo candida</name>
    <dbReference type="NCBI Taxonomy" id="65357"/>
    <lineage>
        <taxon>Eukaryota</taxon>
        <taxon>Sar</taxon>
        <taxon>Stramenopiles</taxon>
        <taxon>Oomycota</taxon>
        <taxon>Peronosporomycetes</taxon>
        <taxon>Albuginales</taxon>
        <taxon>Albuginaceae</taxon>
        <taxon>Albugo</taxon>
    </lineage>
</organism>
<dbReference type="AlphaFoldDB" id="A0A024GH32"/>
<feature type="domain" description="Mvd1 C-terminal" evidence="15">
    <location>
        <begin position="182"/>
        <end position="374"/>
    </location>
</feature>
<dbReference type="NCBIfam" id="TIGR01240">
    <property type="entry name" value="mevDPdecarb"/>
    <property type="match status" value="1"/>
</dbReference>
<accession>A0A024GH32</accession>
<evidence type="ECO:0000313" key="17">
    <source>
        <dbReference type="EMBL" id="CCI45990.1"/>
    </source>
</evidence>
<feature type="domain" description="Diphosphomevalonate decarboxylase-like N-terminal" evidence="16">
    <location>
        <begin position="9"/>
        <end position="168"/>
    </location>
</feature>
<dbReference type="Gene3D" id="3.30.70.890">
    <property type="entry name" value="GHMP kinase, C-terminal domain"/>
    <property type="match status" value="1"/>
</dbReference>
<dbReference type="EC" id="4.1.1.33" evidence="2 12"/>
<gene>
    <name evidence="17" type="ORF">BN9_069000</name>
</gene>
<comment type="similarity">
    <text evidence="1 12 13">Belongs to the diphosphomevalonate decarboxylase family.</text>
</comment>
<dbReference type="PANTHER" id="PTHR10977">
    <property type="entry name" value="DIPHOSPHOMEVALONATE DECARBOXYLASE"/>
    <property type="match status" value="1"/>
</dbReference>
<dbReference type="SUPFAM" id="SSF54211">
    <property type="entry name" value="Ribosomal protein S5 domain 2-like"/>
    <property type="match status" value="1"/>
</dbReference>
<evidence type="ECO:0000256" key="11">
    <source>
        <dbReference type="ARBA" id="ARBA00023239"/>
    </source>
</evidence>
<keyword evidence="14" id="KW-0472">Membrane</keyword>
<evidence type="ECO:0000256" key="14">
    <source>
        <dbReference type="SAM" id="Phobius"/>
    </source>
</evidence>
<keyword evidence="10 13" id="KW-0753">Steroid metabolism</keyword>
<dbReference type="Proteomes" id="UP000053237">
    <property type="component" value="Unassembled WGS sequence"/>
</dbReference>
<dbReference type="InParanoid" id="A0A024GH32"/>
<comment type="caution">
    <text evidence="17">The sequence shown here is derived from an EMBL/GenBank/DDBJ whole genome shotgun (WGS) entry which is preliminary data.</text>
</comment>
<evidence type="ECO:0000313" key="18">
    <source>
        <dbReference type="Proteomes" id="UP000053237"/>
    </source>
</evidence>
<dbReference type="Gene3D" id="3.30.230.10">
    <property type="match status" value="1"/>
</dbReference>
<keyword evidence="18" id="KW-1185">Reference proteome</keyword>
<keyword evidence="6 13" id="KW-0752">Steroid biosynthesis</keyword>
<evidence type="ECO:0000259" key="15">
    <source>
        <dbReference type="Pfam" id="PF18376"/>
    </source>
</evidence>
<keyword evidence="9 13" id="KW-1207">Sterol metabolism</keyword>
<reference evidence="17 18" key="1">
    <citation type="submission" date="2012-05" db="EMBL/GenBank/DDBJ databases">
        <title>Recombination and specialization in a pathogen metapopulation.</title>
        <authorList>
            <person name="Gardiner A."/>
            <person name="Kemen E."/>
            <person name="Schultz-Larsen T."/>
            <person name="MacLean D."/>
            <person name="Van Oosterhout C."/>
            <person name="Jones J.D.G."/>
        </authorList>
    </citation>
    <scope>NUCLEOTIDE SEQUENCE [LARGE SCALE GENOMIC DNA]</scope>
    <source>
        <strain evidence="17 18">Ac Nc2</strain>
    </source>
</reference>
<evidence type="ECO:0000256" key="3">
    <source>
        <dbReference type="ARBA" id="ARBA00022516"/>
    </source>
</evidence>
<evidence type="ECO:0000256" key="1">
    <source>
        <dbReference type="ARBA" id="ARBA00008831"/>
    </source>
</evidence>
<dbReference type="GO" id="GO:0005829">
    <property type="term" value="C:cytosol"/>
    <property type="evidence" value="ECO:0007669"/>
    <property type="project" value="InterPro"/>
</dbReference>
<dbReference type="InterPro" id="IPR053859">
    <property type="entry name" value="MVD-like_N"/>
</dbReference>
<keyword evidence="5 12" id="KW-0067">ATP-binding</keyword>
<feature type="transmembrane region" description="Helical" evidence="14">
    <location>
        <begin position="407"/>
        <end position="427"/>
    </location>
</feature>
<dbReference type="InterPro" id="IPR014721">
    <property type="entry name" value="Ribsml_uS5_D2-typ_fold_subgr"/>
</dbReference>
<evidence type="ECO:0000256" key="5">
    <source>
        <dbReference type="ARBA" id="ARBA00022840"/>
    </source>
</evidence>
<dbReference type="FunFam" id="3.30.230.10:FF:000080">
    <property type="entry name" value="Diphosphomevalonate decarboxylase"/>
    <property type="match status" value="1"/>
</dbReference>
<evidence type="ECO:0000256" key="4">
    <source>
        <dbReference type="ARBA" id="ARBA00022741"/>
    </source>
</evidence>
<keyword evidence="3 13" id="KW-0444">Lipid biosynthesis</keyword>
<evidence type="ECO:0000259" key="16">
    <source>
        <dbReference type="Pfam" id="PF22700"/>
    </source>
</evidence>
<dbReference type="GO" id="GO:0006695">
    <property type="term" value="P:cholesterol biosynthetic process"/>
    <property type="evidence" value="ECO:0007669"/>
    <property type="project" value="UniProtKB-UniPathway"/>
</dbReference>
<comment type="catalytic activity">
    <reaction evidence="12 13">
        <text>(R)-5-diphosphomevalonate + ATP = isopentenyl diphosphate + ADP + phosphate + CO2</text>
        <dbReference type="Rhea" id="RHEA:23732"/>
        <dbReference type="ChEBI" id="CHEBI:16526"/>
        <dbReference type="ChEBI" id="CHEBI:30616"/>
        <dbReference type="ChEBI" id="CHEBI:43474"/>
        <dbReference type="ChEBI" id="CHEBI:57557"/>
        <dbReference type="ChEBI" id="CHEBI:128769"/>
        <dbReference type="ChEBI" id="CHEBI:456216"/>
        <dbReference type="EC" id="4.1.1.33"/>
    </reaction>
</comment>
<dbReference type="STRING" id="65357.A0A024GH32"/>
<keyword evidence="13" id="KW-0153">Cholesterol metabolism</keyword>
<evidence type="ECO:0000256" key="6">
    <source>
        <dbReference type="ARBA" id="ARBA00022955"/>
    </source>
</evidence>
<dbReference type="UniPathway" id="UPA00063"/>
<dbReference type="OrthoDB" id="10253702at2759"/>
<keyword evidence="7 13" id="KW-0756">Sterol biosynthesis</keyword>
<dbReference type="InterPro" id="IPR020568">
    <property type="entry name" value="Ribosomal_Su5_D2-typ_SF"/>
</dbReference>
<dbReference type="GO" id="GO:0019287">
    <property type="term" value="P:isopentenyl diphosphate biosynthetic process, mevalonate pathway"/>
    <property type="evidence" value="ECO:0007669"/>
    <property type="project" value="UniProtKB-UniRule"/>
</dbReference>
<dbReference type="InterPro" id="IPR029765">
    <property type="entry name" value="Mev_diP_decarb"/>
</dbReference>
<comment type="pathway">
    <text evidence="13">Steroid biosynthesis; cholesterol biosynthesis.</text>
</comment>
<dbReference type="InterPro" id="IPR041431">
    <property type="entry name" value="Mvd1_C"/>
</dbReference>
<sequence length="436" mass="48381">MKVVTCASPTNIAVIKYWGKENPVLNTPLNSSISVTLDPTLLYAKTTIAADESFSDTRMWLNGQELSQLPSRAIAVIELVKALSDDPKWHKMHFHIVTENSFPTGAGLASSAAGYASLVYTLAQLLDLRVPLDKLSIIARQGSGSACRSLFGGLVRWDKGTNSESSKAVPVADALSWPELCAVICVVNEREKETSSTFGMQMSKRTSALLPFRTSQIVPERMSMMESAFLKKDFNQFGKIMMQDSNQFHAICLDTQPPIFYMNATSQHIIALIHSYNNISEDGRLRAAYTFDAGPNAVVYTTREYLEELVELLQLVYSGHTKIPFQASSSLNFRMDSTALQPKVRKLGDMMRKASFRNGISRFYISCVGSGPQKLDEIESLIDEKNGLPRRLPVKERVNRIMEWSRSVYSIGLGTVIAAAIIGSLCMRKLKLNVQV</sequence>
<keyword evidence="13" id="KW-0152">Cholesterol biosynthesis</keyword>
<evidence type="ECO:0000256" key="13">
    <source>
        <dbReference type="RuleBase" id="RU363086"/>
    </source>
</evidence>
<protein>
    <recommendedName>
        <fullName evidence="2 12">Diphosphomevalonate decarboxylase</fullName>
        <ecNumber evidence="2 12">4.1.1.33</ecNumber>
    </recommendedName>
</protein>
<comment type="function">
    <text evidence="13">Catalyzes the ATP dependent decarboxylation of (R)-5-diphosphomevalonate to form isopentenyl diphosphate (IPP). Functions in the mevalonate (MVA) pathway leading to isopentenyl diphosphate (IPP), a key precursor for the biosynthesis of isoprenoids and sterol synthesis.</text>
</comment>
<evidence type="ECO:0000256" key="7">
    <source>
        <dbReference type="ARBA" id="ARBA00023011"/>
    </source>
</evidence>
<evidence type="ECO:0000256" key="2">
    <source>
        <dbReference type="ARBA" id="ARBA00012296"/>
    </source>
</evidence>
<dbReference type="GO" id="GO:0004163">
    <property type="term" value="F:diphosphomevalonate decarboxylase activity"/>
    <property type="evidence" value="ECO:0007669"/>
    <property type="project" value="UniProtKB-UniRule"/>
</dbReference>
<keyword evidence="11 12" id="KW-0456">Lyase</keyword>
<dbReference type="Pfam" id="PF22700">
    <property type="entry name" value="MVD-like_N"/>
    <property type="match status" value="1"/>
</dbReference>
<dbReference type="EMBL" id="CAIX01000113">
    <property type="protein sequence ID" value="CCI45990.1"/>
    <property type="molecule type" value="Genomic_DNA"/>
</dbReference>
<keyword evidence="4 12" id="KW-0547">Nucleotide-binding</keyword>
<dbReference type="InterPro" id="IPR036554">
    <property type="entry name" value="GHMP_kinase_C_sf"/>
</dbReference>
<dbReference type="PIRSF" id="PIRSF015950">
    <property type="entry name" value="Mev_P_decrbx"/>
    <property type="match status" value="1"/>
</dbReference>
<evidence type="ECO:0000256" key="8">
    <source>
        <dbReference type="ARBA" id="ARBA00023098"/>
    </source>
</evidence>
<dbReference type="InterPro" id="IPR005935">
    <property type="entry name" value="Mev_decarb"/>
</dbReference>
<dbReference type="PANTHER" id="PTHR10977:SF3">
    <property type="entry name" value="DIPHOSPHOMEVALONATE DECARBOXYLASE"/>
    <property type="match status" value="1"/>
</dbReference>
<name>A0A024GH32_9STRA</name>
<keyword evidence="14" id="KW-1133">Transmembrane helix</keyword>
<evidence type="ECO:0000256" key="12">
    <source>
        <dbReference type="PIRNR" id="PIRNR015950"/>
    </source>
</evidence>